<dbReference type="Proteomes" id="UP000607653">
    <property type="component" value="Unassembled WGS sequence"/>
</dbReference>
<sequence>MGDQSQDADHPRPRVKATFHLSSEMYSVLLKMTVKELRSLVRKGSDSIFWRLELTAKKMDATLVAL</sequence>
<reference evidence="1 2" key="1">
    <citation type="journal article" date="2020" name="Mol. Biol. Evol.">
        <title>Distinct Expression and Methylation Patterns for Genes with Different Fates following a Single Whole-Genome Duplication in Flowering Plants.</title>
        <authorList>
            <person name="Shi T."/>
            <person name="Rahmani R.S."/>
            <person name="Gugger P.F."/>
            <person name="Wang M."/>
            <person name="Li H."/>
            <person name="Zhang Y."/>
            <person name="Li Z."/>
            <person name="Wang Q."/>
            <person name="Van de Peer Y."/>
            <person name="Marchal K."/>
            <person name="Chen J."/>
        </authorList>
    </citation>
    <scope>NUCLEOTIDE SEQUENCE [LARGE SCALE GENOMIC DNA]</scope>
    <source>
        <tissue evidence="1">Leaf</tissue>
    </source>
</reference>
<accession>A0A822XYJ4</accession>
<dbReference type="EMBL" id="DUZY01000001">
    <property type="protein sequence ID" value="DAD22478.1"/>
    <property type="molecule type" value="Genomic_DNA"/>
</dbReference>
<evidence type="ECO:0000313" key="1">
    <source>
        <dbReference type="EMBL" id="DAD22478.1"/>
    </source>
</evidence>
<protein>
    <submittedName>
        <fullName evidence="1">Uncharacterized protein</fullName>
    </submittedName>
</protein>
<organism evidence="1 2">
    <name type="scientific">Nelumbo nucifera</name>
    <name type="common">Sacred lotus</name>
    <dbReference type="NCBI Taxonomy" id="4432"/>
    <lineage>
        <taxon>Eukaryota</taxon>
        <taxon>Viridiplantae</taxon>
        <taxon>Streptophyta</taxon>
        <taxon>Embryophyta</taxon>
        <taxon>Tracheophyta</taxon>
        <taxon>Spermatophyta</taxon>
        <taxon>Magnoliopsida</taxon>
        <taxon>Proteales</taxon>
        <taxon>Nelumbonaceae</taxon>
        <taxon>Nelumbo</taxon>
    </lineage>
</organism>
<proteinExistence type="predicted"/>
<dbReference type="AlphaFoldDB" id="A0A822XYJ4"/>
<keyword evidence="2" id="KW-1185">Reference proteome</keyword>
<comment type="caution">
    <text evidence="1">The sequence shown here is derived from an EMBL/GenBank/DDBJ whole genome shotgun (WGS) entry which is preliminary data.</text>
</comment>
<gene>
    <name evidence="1" type="ORF">HUJ06_023941</name>
</gene>
<name>A0A822XYJ4_NELNU</name>
<evidence type="ECO:0000313" key="2">
    <source>
        <dbReference type="Proteomes" id="UP000607653"/>
    </source>
</evidence>